<accession>A0ABR3EVL0</accession>
<gene>
    <name evidence="2" type="ORF">V5O48_015050</name>
</gene>
<feature type="region of interest" description="Disordered" evidence="1">
    <location>
        <begin position="306"/>
        <end position="347"/>
    </location>
</feature>
<organism evidence="2 3">
    <name type="scientific">Marasmius crinis-equi</name>
    <dbReference type="NCBI Taxonomy" id="585013"/>
    <lineage>
        <taxon>Eukaryota</taxon>
        <taxon>Fungi</taxon>
        <taxon>Dikarya</taxon>
        <taxon>Basidiomycota</taxon>
        <taxon>Agaricomycotina</taxon>
        <taxon>Agaricomycetes</taxon>
        <taxon>Agaricomycetidae</taxon>
        <taxon>Agaricales</taxon>
        <taxon>Marasmiineae</taxon>
        <taxon>Marasmiaceae</taxon>
        <taxon>Marasmius</taxon>
    </lineage>
</organism>
<comment type="caution">
    <text evidence="2">The sequence shown here is derived from an EMBL/GenBank/DDBJ whole genome shotgun (WGS) entry which is preliminary data.</text>
</comment>
<sequence>MSTSTYADRITLGSLVLSMLDYRRKQQNWVPNPRGGFTVYLDHVATLLSALGTGQGQNGVAVSGVLHPHPRGASVVILTGRKTEEGQELDKTQWRRYQRNERETGTEILKEWHSRSLNNYIPDMITLLTADNPTDRNEAADYIRQTTCYALRYNADRIRHLVAIGHRVWRQRSTNGLTTTGPAQIIYKWVTDNRNTLLGLPYTFNLRDQAHARKWLADYDTSLVRGNELCVTKDNVDKVAQIFIESDKRVKGLRDHRANADPSITKIVFEDLYLHALRLHFMITTGVMQQILDANPDLDRVLAEAKMKLSPPGKEQTAIGRSDLEDDRHTDSDEDDEETASIRSQGTDKVPPFFLPLVPVIDPDVQLGQLEHQVIQHYNSLRACFVAAVYLKQHPIKALDLTEVQCPAPPRFVLEDKRGLREEFEQNIYQKLENDSKYRKNAECLARLKNTLGEKLDEVFGSKHSSTVSYHTEASLMAFANEYNATQGSDLVRDPKTSQLLSEVFGNSAQTIPIGTPKQCCYLCWRLSRLLKPGPGDDRHFDLPVHKIHGGVHPWAPPKQVPEDVLRELWEDICDQLFTALEAHGHEAFGMPLGGEDTSINDDEIDRLAELWISKLTPAY</sequence>
<name>A0ABR3EVL0_9AGAR</name>
<proteinExistence type="predicted"/>
<reference evidence="2 3" key="1">
    <citation type="submission" date="2024-02" db="EMBL/GenBank/DDBJ databases">
        <title>A draft genome for the cacao thread blight pathogen Marasmius crinis-equi.</title>
        <authorList>
            <person name="Cohen S.P."/>
            <person name="Baruah I.K."/>
            <person name="Amoako-Attah I."/>
            <person name="Bukari Y."/>
            <person name="Meinhardt L.W."/>
            <person name="Bailey B.A."/>
        </authorList>
    </citation>
    <scope>NUCLEOTIDE SEQUENCE [LARGE SCALE GENOMIC DNA]</scope>
    <source>
        <strain evidence="2 3">GH-76</strain>
    </source>
</reference>
<evidence type="ECO:0000313" key="2">
    <source>
        <dbReference type="EMBL" id="KAL0566946.1"/>
    </source>
</evidence>
<feature type="compositionally biased region" description="Basic and acidic residues" evidence="1">
    <location>
        <begin position="322"/>
        <end position="331"/>
    </location>
</feature>
<keyword evidence="3" id="KW-1185">Reference proteome</keyword>
<evidence type="ECO:0000256" key="1">
    <source>
        <dbReference type="SAM" id="MobiDB-lite"/>
    </source>
</evidence>
<dbReference type="Proteomes" id="UP001465976">
    <property type="component" value="Unassembled WGS sequence"/>
</dbReference>
<protein>
    <submittedName>
        <fullName evidence="2">Uncharacterized protein</fullName>
    </submittedName>
</protein>
<evidence type="ECO:0000313" key="3">
    <source>
        <dbReference type="Proteomes" id="UP001465976"/>
    </source>
</evidence>
<dbReference type="EMBL" id="JBAHYK010001726">
    <property type="protein sequence ID" value="KAL0566946.1"/>
    <property type="molecule type" value="Genomic_DNA"/>
</dbReference>